<evidence type="ECO:0000313" key="2">
    <source>
        <dbReference type="EMBL" id="GAA0521174.1"/>
    </source>
</evidence>
<gene>
    <name evidence="2" type="ORF">GCM10009545_24090</name>
    <name evidence="3" type="ORF">GCM10011581_11700</name>
</gene>
<name>A0A917JP29_9PSEU</name>
<dbReference type="PANTHER" id="PTHR35332">
    <property type="entry name" value="REGULATION OF ENOLASE PROTEIN 1"/>
    <property type="match status" value="1"/>
</dbReference>
<evidence type="ECO:0000256" key="1">
    <source>
        <dbReference type="SAM" id="MobiDB-lite"/>
    </source>
</evidence>
<dbReference type="Pfam" id="PF07081">
    <property type="entry name" value="DUF1349"/>
    <property type="match status" value="1"/>
</dbReference>
<dbReference type="SUPFAM" id="SSF49899">
    <property type="entry name" value="Concanavalin A-like lectins/glucanases"/>
    <property type="match status" value="1"/>
</dbReference>
<reference evidence="2" key="4">
    <citation type="submission" date="2023-12" db="EMBL/GenBank/DDBJ databases">
        <authorList>
            <person name="Sun Q."/>
            <person name="Inoue M."/>
        </authorList>
    </citation>
    <scope>NUCLEOTIDE SEQUENCE</scope>
    <source>
        <strain evidence="2">JCM 10664</strain>
    </source>
</reference>
<dbReference type="InterPro" id="IPR009784">
    <property type="entry name" value="DUF1349"/>
</dbReference>
<dbReference type="EMBL" id="BMMT01000002">
    <property type="protein sequence ID" value="GGI76288.1"/>
    <property type="molecule type" value="Genomic_DNA"/>
</dbReference>
<dbReference type="PIRSF" id="PIRSF022704">
    <property type="entry name" value="UCP022704"/>
    <property type="match status" value="1"/>
</dbReference>
<evidence type="ECO:0000313" key="3">
    <source>
        <dbReference type="EMBL" id="GGI76288.1"/>
    </source>
</evidence>
<feature type="region of interest" description="Disordered" evidence="1">
    <location>
        <begin position="194"/>
        <end position="214"/>
    </location>
</feature>
<reference evidence="2 5" key="2">
    <citation type="journal article" date="2019" name="Int. J. Syst. Evol. Microbiol.">
        <title>The Global Catalogue of Microorganisms (GCM) 10K type strain sequencing project: providing services to taxonomists for standard genome sequencing and annotation.</title>
        <authorList>
            <consortium name="The Broad Institute Genomics Platform"/>
            <consortium name="The Broad Institute Genome Sequencing Center for Infectious Disease"/>
            <person name="Wu L."/>
            <person name="Ma J."/>
        </authorList>
    </citation>
    <scope>NUCLEOTIDE SEQUENCE [LARGE SCALE GENOMIC DNA]</scope>
    <source>
        <strain evidence="2 5">JCM 10664</strain>
    </source>
</reference>
<organism evidence="3 4">
    <name type="scientific">Saccharopolyspora thermophila</name>
    <dbReference type="NCBI Taxonomy" id="89367"/>
    <lineage>
        <taxon>Bacteria</taxon>
        <taxon>Bacillati</taxon>
        <taxon>Actinomycetota</taxon>
        <taxon>Actinomycetes</taxon>
        <taxon>Pseudonocardiales</taxon>
        <taxon>Pseudonocardiaceae</taxon>
        <taxon>Saccharopolyspora</taxon>
    </lineage>
</organism>
<dbReference type="InterPro" id="IPR015987">
    <property type="entry name" value="UCP022704"/>
</dbReference>
<accession>A0A917JP29</accession>
<dbReference type="Proteomes" id="UP001500220">
    <property type="component" value="Unassembled WGS sequence"/>
</dbReference>
<protein>
    <submittedName>
        <fullName evidence="2">DUF1349 domain-containing protein</fullName>
    </submittedName>
</protein>
<dbReference type="PANTHER" id="PTHR35332:SF2">
    <property type="entry name" value="REGULATION OF ENOLASE PROTEIN 1"/>
    <property type="match status" value="1"/>
</dbReference>
<dbReference type="Proteomes" id="UP000597989">
    <property type="component" value="Unassembled WGS sequence"/>
</dbReference>
<reference evidence="3" key="3">
    <citation type="submission" date="2020-09" db="EMBL/GenBank/DDBJ databases">
        <authorList>
            <person name="Sun Q."/>
            <person name="Zhou Y."/>
        </authorList>
    </citation>
    <scope>NUCLEOTIDE SEQUENCE</scope>
    <source>
        <strain evidence="3">CGMCC 4.7206</strain>
    </source>
</reference>
<dbReference type="AlphaFoldDB" id="A0A917JP29"/>
<sequence length="214" mass="23327">MGMQQAEGITLFGLGGWRWLNQPVNWLSYAGLTVTADSGTDFWRTTHHGFVRDTGHALLRPVGGRFRLSTRFFGDYREQHDQAGLLLRLDESNWIKAGIEYVDGEQMLSAVVTREVSDWSVLPLEAVCGPVESVTIEMERADDAVTIRYAAEGGTPKAVLRIAYFPPDVPAEAGPMCASPDGAGFPIRFAELDFTDAEPPVTPEPSGAEPGLSD</sequence>
<evidence type="ECO:0000313" key="4">
    <source>
        <dbReference type="Proteomes" id="UP000597989"/>
    </source>
</evidence>
<comment type="caution">
    <text evidence="3">The sequence shown here is derived from an EMBL/GenBank/DDBJ whole genome shotgun (WGS) entry which is preliminary data.</text>
</comment>
<keyword evidence="5" id="KW-1185">Reference proteome</keyword>
<reference evidence="3 4" key="1">
    <citation type="journal article" date="2014" name="Int. J. Syst. Evol. Microbiol.">
        <title>Complete genome sequence of Corynebacterium casei LMG S-19264T (=DSM 44701T), isolated from a smear-ripened cheese.</title>
        <authorList>
            <consortium name="US DOE Joint Genome Institute (JGI-PGF)"/>
            <person name="Walter F."/>
            <person name="Albersmeier A."/>
            <person name="Kalinowski J."/>
            <person name="Ruckert C."/>
        </authorList>
    </citation>
    <scope>NUCLEOTIDE SEQUENCE [LARGE SCALE GENOMIC DNA]</scope>
    <source>
        <strain evidence="3 4">CGMCC 4.7206</strain>
    </source>
</reference>
<evidence type="ECO:0000313" key="5">
    <source>
        <dbReference type="Proteomes" id="UP001500220"/>
    </source>
</evidence>
<dbReference type="EMBL" id="BAAAHC010000009">
    <property type="protein sequence ID" value="GAA0521174.1"/>
    <property type="molecule type" value="Genomic_DNA"/>
</dbReference>
<dbReference type="InterPro" id="IPR013320">
    <property type="entry name" value="ConA-like_dom_sf"/>
</dbReference>
<proteinExistence type="predicted"/>
<dbReference type="Gene3D" id="2.60.120.200">
    <property type="match status" value="1"/>
</dbReference>